<dbReference type="EMBL" id="CAVNYO010000421">
    <property type="protein sequence ID" value="CAK5278162.1"/>
    <property type="molecule type" value="Genomic_DNA"/>
</dbReference>
<dbReference type="EMBL" id="CAVNYO010000040">
    <property type="protein sequence ID" value="CAK5263388.1"/>
    <property type="molecule type" value="Genomic_DNA"/>
</dbReference>
<evidence type="ECO:0000313" key="4">
    <source>
        <dbReference type="Proteomes" id="UP001295794"/>
    </source>
</evidence>
<feature type="non-terminal residue" evidence="2">
    <location>
        <position position="89"/>
    </location>
</feature>
<name>A0AAD2GVW9_9AGAR</name>
<reference evidence="2" key="1">
    <citation type="submission" date="2023-11" db="EMBL/GenBank/DDBJ databases">
        <authorList>
            <person name="De Vega J J."/>
            <person name="De Vega J J."/>
        </authorList>
    </citation>
    <scope>NUCLEOTIDE SEQUENCE</scope>
</reference>
<gene>
    <name evidence="3" type="ORF">MYCIT1_LOCUS27442</name>
    <name evidence="2" type="ORF">MYCIT1_LOCUS2846</name>
</gene>
<evidence type="ECO:0000313" key="2">
    <source>
        <dbReference type="EMBL" id="CAK5263388.1"/>
    </source>
</evidence>
<accession>A0AAD2GVW9</accession>
<sequence length="89" mass="10173">MSEMSLHQEAEVISGGWIRKSKIERRRSSTGGRRERSRMSKRRTRSSVPLNNGGVLCIPACEVVGYVYCARVRDSRTNSHDRPVSLTWH</sequence>
<evidence type="ECO:0000256" key="1">
    <source>
        <dbReference type="SAM" id="MobiDB-lite"/>
    </source>
</evidence>
<dbReference type="AlphaFoldDB" id="A0AAD2GVW9"/>
<evidence type="ECO:0000313" key="3">
    <source>
        <dbReference type="EMBL" id="CAK5278162.1"/>
    </source>
</evidence>
<dbReference type="Proteomes" id="UP001295794">
    <property type="component" value="Unassembled WGS sequence"/>
</dbReference>
<comment type="caution">
    <text evidence="2">The sequence shown here is derived from an EMBL/GenBank/DDBJ whole genome shotgun (WGS) entry which is preliminary data.</text>
</comment>
<feature type="region of interest" description="Disordered" evidence="1">
    <location>
        <begin position="21"/>
        <end position="47"/>
    </location>
</feature>
<organism evidence="2 4">
    <name type="scientific">Mycena citricolor</name>
    <dbReference type="NCBI Taxonomy" id="2018698"/>
    <lineage>
        <taxon>Eukaryota</taxon>
        <taxon>Fungi</taxon>
        <taxon>Dikarya</taxon>
        <taxon>Basidiomycota</taxon>
        <taxon>Agaricomycotina</taxon>
        <taxon>Agaricomycetes</taxon>
        <taxon>Agaricomycetidae</taxon>
        <taxon>Agaricales</taxon>
        <taxon>Marasmiineae</taxon>
        <taxon>Mycenaceae</taxon>
        <taxon>Mycena</taxon>
    </lineage>
</organism>
<proteinExistence type="predicted"/>
<protein>
    <submittedName>
        <fullName evidence="2">Uncharacterized protein</fullName>
    </submittedName>
</protein>
<keyword evidence="4" id="KW-1185">Reference proteome</keyword>